<reference evidence="2" key="1">
    <citation type="submission" date="2021-06" db="EMBL/GenBank/DDBJ databases">
        <authorList>
            <person name="Kallberg Y."/>
            <person name="Tangrot J."/>
            <person name="Rosling A."/>
        </authorList>
    </citation>
    <scope>NUCLEOTIDE SEQUENCE</scope>
    <source>
        <strain evidence="2">MT106</strain>
    </source>
</reference>
<feature type="transmembrane region" description="Helical" evidence="1">
    <location>
        <begin position="117"/>
        <end position="139"/>
    </location>
</feature>
<dbReference type="AlphaFoldDB" id="A0A9N8WQL0"/>
<accession>A0A9N8WQL0</accession>
<organism evidence="2 3">
    <name type="scientific">Ambispora gerdemannii</name>
    <dbReference type="NCBI Taxonomy" id="144530"/>
    <lineage>
        <taxon>Eukaryota</taxon>
        <taxon>Fungi</taxon>
        <taxon>Fungi incertae sedis</taxon>
        <taxon>Mucoromycota</taxon>
        <taxon>Glomeromycotina</taxon>
        <taxon>Glomeromycetes</taxon>
        <taxon>Archaeosporales</taxon>
        <taxon>Ambisporaceae</taxon>
        <taxon>Ambispora</taxon>
    </lineage>
</organism>
<gene>
    <name evidence="2" type="ORF">AGERDE_LOCUS3712</name>
</gene>
<protein>
    <submittedName>
        <fullName evidence="2">807_t:CDS:1</fullName>
    </submittedName>
</protein>
<keyword evidence="1" id="KW-1133">Transmembrane helix</keyword>
<evidence type="ECO:0000313" key="3">
    <source>
        <dbReference type="Proteomes" id="UP000789831"/>
    </source>
</evidence>
<dbReference type="Proteomes" id="UP000789831">
    <property type="component" value="Unassembled WGS sequence"/>
</dbReference>
<evidence type="ECO:0000313" key="2">
    <source>
        <dbReference type="EMBL" id="CAG8490289.1"/>
    </source>
</evidence>
<proteinExistence type="predicted"/>
<keyword evidence="3" id="KW-1185">Reference proteome</keyword>
<dbReference type="EMBL" id="CAJVPL010000382">
    <property type="protein sequence ID" value="CAG8490289.1"/>
    <property type="molecule type" value="Genomic_DNA"/>
</dbReference>
<feature type="transmembrane region" description="Helical" evidence="1">
    <location>
        <begin position="193"/>
        <end position="214"/>
    </location>
</feature>
<keyword evidence="1" id="KW-0472">Membrane</keyword>
<keyword evidence="1" id="KW-0812">Transmembrane</keyword>
<name>A0A9N8WQL0_9GLOM</name>
<evidence type="ECO:0000256" key="1">
    <source>
        <dbReference type="SAM" id="Phobius"/>
    </source>
</evidence>
<feature type="transmembrane region" description="Helical" evidence="1">
    <location>
        <begin position="167"/>
        <end position="186"/>
    </location>
</feature>
<feature type="transmembrane region" description="Helical" evidence="1">
    <location>
        <begin position="47"/>
        <end position="67"/>
    </location>
</feature>
<feature type="transmembrane region" description="Helical" evidence="1">
    <location>
        <begin position="220"/>
        <end position="241"/>
    </location>
</feature>
<feature type="transmembrane region" description="Helical" evidence="1">
    <location>
        <begin position="12"/>
        <end position="35"/>
    </location>
</feature>
<dbReference type="OrthoDB" id="2437356at2759"/>
<comment type="caution">
    <text evidence="2">The sequence shown here is derived from an EMBL/GenBank/DDBJ whole genome shotgun (WGS) entry which is preliminary data.</text>
</comment>
<sequence>MSTILITTKTLSTLHICLESIGLLLVTLSIIIILHPHTKPFLTKWTLFQYFLASFLKRILGIPLIAINTTLEIPRTMCIIHGHLSGLLSYPLQMTPAVLAFYLWFAVARNKNMEKMWYSWFTSFVWSVAAIGTLIQVFIVSNDDDWGVGIRNHVCELKPGDYRLWQLIPTVSFATVGLGFASDIWLRQIERTVLGYWYSLSLTSACLLVTVLNVCNSAPTVYYLMFKISYISPIFLWTITLHDIRNMRTRQHTVPPMMLSWPSSNTLTEQRFASLGKSDKMEKGHAADSGVFSS</sequence>